<gene>
    <name evidence="2" type="ORF">JN12_03070</name>
</gene>
<dbReference type="PANTHER" id="PTHR43861">
    <property type="entry name" value="TRANS-ACONITATE 2-METHYLTRANSFERASE-RELATED"/>
    <property type="match status" value="1"/>
</dbReference>
<dbReference type="Pfam" id="PF08241">
    <property type="entry name" value="Methyltransf_11"/>
    <property type="match status" value="1"/>
</dbReference>
<comment type="caution">
    <text evidence="2">The sequence shown here is derived from an EMBL/GenBank/DDBJ whole genome shotgun (WGS) entry which is preliminary data.</text>
</comment>
<dbReference type="EMBL" id="VLLN01000021">
    <property type="protein sequence ID" value="TWJ17531.1"/>
    <property type="molecule type" value="Genomic_DNA"/>
</dbReference>
<dbReference type="CDD" id="cd02440">
    <property type="entry name" value="AdoMet_MTases"/>
    <property type="match status" value="1"/>
</dbReference>
<proteinExistence type="predicted"/>
<evidence type="ECO:0000313" key="2">
    <source>
        <dbReference type="EMBL" id="TWJ17531.1"/>
    </source>
</evidence>
<dbReference type="GO" id="GO:0008757">
    <property type="term" value="F:S-adenosylmethionine-dependent methyltransferase activity"/>
    <property type="evidence" value="ECO:0007669"/>
    <property type="project" value="InterPro"/>
</dbReference>
<keyword evidence="2" id="KW-0489">Methyltransferase</keyword>
<keyword evidence="2" id="KW-0808">Transferase</keyword>
<dbReference type="SUPFAM" id="SSF53335">
    <property type="entry name" value="S-adenosyl-L-methionine-dependent methyltransferases"/>
    <property type="match status" value="1"/>
</dbReference>
<reference evidence="2 3" key="1">
    <citation type="submission" date="2019-07" db="EMBL/GenBank/DDBJ databases">
        <title>Genomic Encyclopedia of Archaeal and Bacterial Type Strains, Phase II (KMG-II): from individual species to whole genera.</title>
        <authorList>
            <person name="Goeker M."/>
        </authorList>
    </citation>
    <scope>NUCLEOTIDE SEQUENCE [LARGE SCALE GENOMIC DNA]</scope>
    <source>
        <strain evidence="2 3">ATCC BAA-1139</strain>
    </source>
</reference>
<dbReference type="AlphaFoldDB" id="A0A562VI83"/>
<sequence>MMNDTTFNWSEIGRVVGPCIRPGGPVLTERALEICDLPAGSLVADIGCGAGGTLQHLERTGHYRLVGLDHSETLLSEAATRLETARFIRGRAETIPFGSDTFDLLLCECVLSILDDRSAALDEFARVVKGGGYLVLSDLFGKGDHGTAGQADGLLLQQELLDSLSARGFTPLLWEAHDRLLKEFAVRMILAGECLPDSWGCCQRQKGEKTDRSGISYFLLVARKSGATFT</sequence>
<name>A0A562VI83_9BACT</name>
<organism evidence="2 3">
    <name type="scientific">Geobacter argillaceus</name>
    <dbReference type="NCBI Taxonomy" id="345631"/>
    <lineage>
        <taxon>Bacteria</taxon>
        <taxon>Pseudomonadati</taxon>
        <taxon>Thermodesulfobacteriota</taxon>
        <taxon>Desulfuromonadia</taxon>
        <taxon>Geobacterales</taxon>
        <taxon>Geobacteraceae</taxon>
        <taxon>Geobacter</taxon>
    </lineage>
</organism>
<keyword evidence="3" id="KW-1185">Reference proteome</keyword>
<dbReference type="InterPro" id="IPR029063">
    <property type="entry name" value="SAM-dependent_MTases_sf"/>
</dbReference>
<dbReference type="InterPro" id="IPR013216">
    <property type="entry name" value="Methyltransf_11"/>
</dbReference>
<dbReference type="Proteomes" id="UP000319449">
    <property type="component" value="Unassembled WGS sequence"/>
</dbReference>
<dbReference type="GO" id="GO:0032259">
    <property type="term" value="P:methylation"/>
    <property type="evidence" value="ECO:0007669"/>
    <property type="project" value="UniProtKB-KW"/>
</dbReference>
<dbReference type="Gene3D" id="3.40.50.150">
    <property type="entry name" value="Vaccinia Virus protein VP39"/>
    <property type="match status" value="1"/>
</dbReference>
<protein>
    <submittedName>
        <fullName evidence="2">Methyltransferase family protein</fullName>
    </submittedName>
</protein>
<evidence type="ECO:0000259" key="1">
    <source>
        <dbReference type="Pfam" id="PF08241"/>
    </source>
</evidence>
<feature type="domain" description="Methyltransferase type 11" evidence="1">
    <location>
        <begin position="45"/>
        <end position="136"/>
    </location>
</feature>
<accession>A0A562VI83</accession>
<dbReference type="NCBIfam" id="NF045667">
    <property type="entry name" value="MTase_DVU1556"/>
    <property type="match status" value="1"/>
</dbReference>
<evidence type="ECO:0000313" key="3">
    <source>
        <dbReference type="Proteomes" id="UP000319449"/>
    </source>
</evidence>